<feature type="transmembrane region" description="Helical" evidence="9">
    <location>
        <begin position="126"/>
        <end position="150"/>
    </location>
</feature>
<sequence>MSSAASGSTGSSRSLSLVALFAALLAVFGLIPKIDLPFGVPITIQTLGVMLAGCLLGPKRAFLALALFLVAVAFGLPLLSGGRGGLAVFVAPSSGFLIGWLFGAVAAGAVMWALPGNSPRALALRALLASFVGGVVVVYAFGIAGLVLLAKLSVSQAFIASMAFVPGDLLKCALCAGLVHTVARGVPDWGFGGRRAA</sequence>
<evidence type="ECO:0000256" key="4">
    <source>
        <dbReference type="ARBA" id="ARBA00022475"/>
    </source>
</evidence>
<evidence type="ECO:0000256" key="7">
    <source>
        <dbReference type="ARBA" id="ARBA00023136"/>
    </source>
</evidence>
<keyword evidence="6 9" id="KW-1133">Transmembrane helix</keyword>
<name>A0A5C0B1I1_9BURK</name>
<dbReference type="RefSeq" id="WP_148815153.1">
    <property type="nucleotide sequence ID" value="NZ_CP043046.1"/>
</dbReference>
<organism evidence="10 11">
    <name type="scientific">Pigmentiphaga aceris</name>
    <dbReference type="NCBI Taxonomy" id="1940612"/>
    <lineage>
        <taxon>Bacteria</taxon>
        <taxon>Pseudomonadati</taxon>
        <taxon>Pseudomonadota</taxon>
        <taxon>Betaproteobacteria</taxon>
        <taxon>Burkholderiales</taxon>
        <taxon>Alcaligenaceae</taxon>
        <taxon>Pigmentiphaga</taxon>
    </lineage>
</organism>
<evidence type="ECO:0000256" key="8">
    <source>
        <dbReference type="PIRNR" id="PIRNR016661"/>
    </source>
</evidence>
<dbReference type="Pfam" id="PF02632">
    <property type="entry name" value="BioY"/>
    <property type="match status" value="1"/>
</dbReference>
<keyword evidence="7 8" id="KW-0472">Membrane</keyword>
<dbReference type="Gene3D" id="1.10.1760.20">
    <property type="match status" value="1"/>
</dbReference>
<feature type="transmembrane region" description="Helical" evidence="9">
    <location>
        <begin position="39"/>
        <end position="56"/>
    </location>
</feature>
<dbReference type="PIRSF" id="PIRSF016661">
    <property type="entry name" value="BioY"/>
    <property type="match status" value="1"/>
</dbReference>
<comment type="similarity">
    <text evidence="2 8">Belongs to the BioY family.</text>
</comment>
<dbReference type="GO" id="GO:0015225">
    <property type="term" value="F:biotin transmembrane transporter activity"/>
    <property type="evidence" value="ECO:0007669"/>
    <property type="project" value="UniProtKB-UniRule"/>
</dbReference>
<dbReference type="EMBL" id="CP043046">
    <property type="protein sequence ID" value="QEI06497.1"/>
    <property type="molecule type" value="Genomic_DNA"/>
</dbReference>
<proteinExistence type="inferred from homology"/>
<accession>A0A5C0B1I1</accession>
<dbReference type="PANTHER" id="PTHR34295">
    <property type="entry name" value="BIOTIN TRANSPORTER BIOY"/>
    <property type="match status" value="1"/>
</dbReference>
<feature type="transmembrane region" description="Helical" evidence="9">
    <location>
        <begin position="61"/>
        <end position="80"/>
    </location>
</feature>
<dbReference type="AlphaFoldDB" id="A0A5C0B1I1"/>
<evidence type="ECO:0000313" key="10">
    <source>
        <dbReference type="EMBL" id="QEI06497.1"/>
    </source>
</evidence>
<evidence type="ECO:0000256" key="5">
    <source>
        <dbReference type="ARBA" id="ARBA00022692"/>
    </source>
</evidence>
<comment type="subcellular location">
    <subcellularLocation>
        <location evidence="1 8">Cell membrane</location>
        <topology evidence="1 8">Multi-pass membrane protein</topology>
    </subcellularLocation>
</comment>
<reference evidence="10 11" key="1">
    <citation type="submission" date="2019-08" db="EMBL/GenBank/DDBJ databases">
        <title>Amphibian skin-associated Pigmentiphaga: genome sequence and occurrence across geography and hosts.</title>
        <authorList>
            <person name="Bletz M.C."/>
            <person name="Bunk B."/>
            <person name="Sproeer C."/>
            <person name="Biwer P."/>
            <person name="Reiter S."/>
            <person name="Rabemananjara F.C.E."/>
            <person name="Schulz S."/>
            <person name="Overmann J."/>
            <person name="Vences M."/>
        </authorList>
    </citation>
    <scope>NUCLEOTIDE SEQUENCE [LARGE SCALE GENOMIC DNA]</scope>
    <source>
        <strain evidence="10 11">Mada1488</strain>
    </source>
</reference>
<dbReference type="KEGG" id="pacr:FXN63_12150"/>
<evidence type="ECO:0000256" key="6">
    <source>
        <dbReference type="ARBA" id="ARBA00022989"/>
    </source>
</evidence>
<keyword evidence="3 8" id="KW-0813">Transport</keyword>
<evidence type="ECO:0000256" key="9">
    <source>
        <dbReference type="SAM" id="Phobius"/>
    </source>
</evidence>
<protein>
    <recommendedName>
        <fullName evidence="8">Biotin transporter</fullName>
    </recommendedName>
</protein>
<dbReference type="OrthoDB" id="9803495at2"/>
<keyword evidence="5 9" id="KW-0812">Transmembrane</keyword>
<evidence type="ECO:0000256" key="3">
    <source>
        <dbReference type="ARBA" id="ARBA00022448"/>
    </source>
</evidence>
<gene>
    <name evidence="10" type="ORF">FXN63_12150</name>
</gene>
<evidence type="ECO:0000256" key="1">
    <source>
        <dbReference type="ARBA" id="ARBA00004651"/>
    </source>
</evidence>
<dbReference type="Proteomes" id="UP000325161">
    <property type="component" value="Chromosome"/>
</dbReference>
<dbReference type="InterPro" id="IPR003784">
    <property type="entry name" value="BioY"/>
</dbReference>
<feature type="transmembrane region" description="Helical" evidence="9">
    <location>
        <begin position="86"/>
        <end position="114"/>
    </location>
</feature>
<dbReference type="PANTHER" id="PTHR34295:SF4">
    <property type="entry name" value="BIOTIN TRANSPORTER BIOY-RELATED"/>
    <property type="match status" value="1"/>
</dbReference>
<keyword evidence="11" id="KW-1185">Reference proteome</keyword>
<evidence type="ECO:0000256" key="2">
    <source>
        <dbReference type="ARBA" id="ARBA00010692"/>
    </source>
</evidence>
<dbReference type="GO" id="GO:0005886">
    <property type="term" value="C:plasma membrane"/>
    <property type="evidence" value="ECO:0007669"/>
    <property type="project" value="UniProtKB-SubCell"/>
</dbReference>
<keyword evidence="4 8" id="KW-1003">Cell membrane</keyword>
<evidence type="ECO:0000313" key="11">
    <source>
        <dbReference type="Proteomes" id="UP000325161"/>
    </source>
</evidence>